<proteinExistence type="predicted"/>
<dbReference type="EMBL" id="JBHRSK010000004">
    <property type="protein sequence ID" value="MFC2968069.1"/>
    <property type="molecule type" value="Genomic_DNA"/>
</dbReference>
<dbReference type="SUPFAM" id="SSF53335">
    <property type="entry name" value="S-adenosyl-L-methionine-dependent methyltransferases"/>
    <property type="match status" value="1"/>
</dbReference>
<dbReference type="CDD" id="cd02440">
    <property type="entry name" value="AdoMet_MTases"/>
    <property type="match status" value="1"/>
</dbReference>
<keyword evidence="6" id="KW-1185">Reference proteome</keyword>
<sequence>MNNEANAAEAAAWNGQRGHDWVRRQPTLDALMAEVHSLLFDTARPVPGEAVIDIGCGGGTTTMEGARHVGSAGSVLGVDISAPLVEHASARAGAERLDNVVFHRADAQTHVFDRDAFDLMISRFGVLFFDDPVAAFRNIGGALRPGGRMAFVAWSMAEANPWFSVPVQMAVSVLGPVERPDPAAPGPMAFRDIARVLGLLRAAGLAECAGTEWEVALTPPGDADEVIDFLVSAGPAAGIIALKGGTDADRRTIAEKCRAAMDPFLVDGRYRVPARVNLFEARRPN</sequence>
<keyword evidence="1 5" id="KW-0489">Methyltransferase</keyword>
<evidence type="ECO:0000313" key="6">
    <source>
        <dbReference type="Proteomes" id="UP001595443"/>
    </source>
</evidence>
<reference evidence="6" key="1">
    <citation type="journal article" date="2019" name="Int. J. Syst. Evol. Microbiol.">
        <title>The Global Catalogue of Microorganisms (GCM) 10K type strain sequencing project: providing services to taxonomists for standard genome sequencing and annotation.</title>
        <authorList>
            <consortium name="The Broad Institute Genomics Platform"/>
            <consortium name="The Broad Institute Genome Sequencing Center for Infectious Disease"/>
            <person name="Wu L."/>
            <person name="Ma J."/>
        </authorList>
    </citation>
    <scope>NUCLEOTIDE SEQUENCE [LARGE SCALE GENOMIC DNA]</scope>
    <source>
        <strain evidence="6">KCTC 62192</strain>
    </source>
</reference>
<dbReference type="InterPro" id="IPR041698">
    <property type="entry name" value="Methyltransf_25"/>
</dbReference>
<dbReference type="InterPro" id="IPR029063">
    <property type="entry name" value="SAM-dependent_MTases_sf"/>
</dbReference>
<keyword evidence="3" id="KW-0949">S-adenosyl-L-methionine</keyword>
<dbReference type="Gene3D" id="3.40.50.150">
    <property type="entry name" value="Vaccinia Virus protein VP39"/>
    <property type="match status" value="1"/>
</dbReference>
<dbReference type="Proteomes" id="UP001595443">
    <property type="component" value="Unassembled WGS sequence"/>
</dbReference>
<dbReference type="RefSeq" id="WP_377832730.1">
    <property type="nucleotide sequence ID" value="NZ_JBHRSK010000004.1"/>
</dbReference>
<dbReference type="Pfam" id="PF13649">
    <property type="entry name" value="Methyltransf_25"/>
    <property type="match status" value="1"/>
</dbReference>
<evidence type="ECO:0000256" key="2">
    <source>
        <dbReference type="ARBA" id="ARBA00022679"/>
    </source>
</evidence>
<dbReference type="PANTHER" id="PTHR43464">
    <property type="entry name" value="METHYLTRANSFERASE"/>
    <property type="match status" value="1"/>
</dbReference>
<dbReference type="GO" id="GO:0008168">
    <property type="term" value="F:methyltransferase activity"/>
    <property type="evidence" value="ECO:0007669"/>
    <property type="project" value="UniProtKB-KW"/>
</dbReference>
<dbReference type="PANTHER" id="PTHR43464:SF19">
    <property type="entry name" value="UBIQUINONE BIOSYNTHESIS O-METHYLTRANSFERASE, MITOCHONDRIAL"/>
    <property type="match status" value="1"/>
</dbReference>
<feature type="domain" description="Methyltransferase" evidence="4">
    <location>
        <begin position="51"/>
        <end position="147"/>
    </location>
</feature>
<protein>
    <submittedName>
        <fullName evidence="5">Class I SAM-dependent methyltransferase</fullName>
        <ecNumber evidence="5">2.1.1.-</ecNumber>
    </submittedName>
</protein>
<evidence type="ECO:0000259" key="4">
    <source>
        <dbReference type="Pfam" id="PF13649"/>
    </source>
</evidence>
<organism evidence="5 6">
    <name type="scientific">Acidimangrovimonas pyrenivorans</name>
    <dbReference type="NCBI Taxonomy" id="2030798"/>
    <lineage>
        <taxon>Bacteria</taxon>
        <taxon>Pseudomonadati</taxon>
        <taxon>Pseudomonadota</taxon>
        <taxon>Alphaproteobacteria</taxon>
        <taxon>Rhodobacterales</taxon>
        <taxon>Paracoccaceae</taxon>
        <taxon>Acidimangrovimonas</taxon>
    </lineage>
</organism>
<dbReference type="GO" id="GO:0032259">
    <property type="term" value="P:methylation"/>
    <property type="evidence" value="ECO:0007669"/>
    <property type="project" value="UniProtKB-KW"/>
</dbReference>
<keyword evidence="2 5" id="KW-0808">Transferase</keyword>
<dbReference type="EC" id="2.1.1.-" evidence="5"/>
<comment type="caution">
    <text evidence="5">The sequence shown here is derived from an EMBL/GenBank/DDBJ whole genome shotgun (WGS) entry which is preliminary data.</text>
</comment>
<accession>A0ABV7AFC6</accession>
<evidence type="ECO:0000313" key="5">
    <source>
        <dbReference type="EMBL" id="MFC2968069.1"/>
    </source>
</evidence>
<evidence type="ECO:0000256" key="3">
    <source>
        <dbReference type="ARBA" id="ARBA00022691"/>
    </source>
</evidence>
<name>A0ABV7AFC6_9RHOB</name>
<gene>
    <name evidence="5" type="ORF">ACFOES_08190</name>
</gene>
<evidence type="ECO:0000256" key="1">
    <source>
        <dbReference type="ARBA" id="ARBA00022603"/>
    </source>
</evidence>